<gene>
    <name evidence="2" type="ORF">CLV31_103148</name>
</gene>
<dbReference type="EMBL" id="QKTX01000003">
    <property type="protein sequence ID" value="PZV85357.1"/>
    <property type="molecule type" value="Genomic_DNA"/>
</dbReference>
<accession>A0A326RX67</accession>
<comment type="caution">
    <text evidence="2">The sequence shown here is derived from an EMBL/GenBank/DDBJ whole genome shotgun (WGS) entry which is preliminary data.</text>
</comment>
<protein>
    <submittedName>
        <fullName evidence="2">Uncharacterized protein</fullName>
    </submittedName>
</protein>
<name>A0A326RX67_9BACT</name>
<reference evidence="2 3" key="1">
    <citation type="submission" date="2018-06" db="EMBL/GenBank/DDBJ databases">
        <title>Genomic Encyclopedia of Archaeal and Bacterial Type Strains, Phase II (KMG-II): from individual species to whole genera.</title>
        <authorList>
            <person name="Goeker M."/>
        </authorList>
    </citation>
    <scope>NUCLEOTIDE SEQUENCE [LARGE SCALE GENOMIC DNA]</scope>
    <source>
        <strain evidence="2 3">T4</strain>
    </source>
</reference>
<keyword evidence="3" id="KW-1185">Reference proteome</keyword>
<evidence type="ECO:0000313" key="2">
    <source>
        <dbReference type="EMBL" id="PZV85357.1"/>
    </source>
</evidence>
<dbReference type="RefSeq" id="WP_181452576.1">
    <property type="nucleotide sequence ID" value="NZ_QKTX01000003.1"/>
</dbReference>
<keyword evidence="1" id="KW-0812">Transmembrane</keyword>
<sequence>MITLILSCIIEYLGWVLASNYSIQGEKAVFLSLQTLGSIFQNTIGAILFSVPFIAFAFFFPSFRKNWKSKIHIPIWIGVLLFCTTLILLTIWGILSV</sequence>
<proteinExistence type="predicted"/>
<dbReference type="Proteomes" id="UP000248917">
    <property type="component" value="Unassembled WGS sequence"/>
</dbReference>
<feature type="transmembrane region" description="Helical" evidence="1">
    <location>
        <begin position="75"/>
        <end position="95"/>
    </location>
</feature>
<keyword evidence="1" id="KW-1133">Transmembrane helix</keyword>
<evidence type="ECO:0000256" key="1">
    <source>
        <dbReference type="SAM" id="Phobius"/>
    </source>
</evidence>
<evidence type="ECO:0000313" key="3">
    <source>
        <dbReference type="Proteomes" id="UP000248917"/>
    </source>
</evidence>
<feature type="transmembrane region" description="Helical" evidence="1">
    <location>
        <begin position="42"/>
        <end position="63"/>
    </location>
</feature>
<organism evidence="2 3">
    <name type="scientific">Algoriphagus aquaeductus</name>
    <dbReference type="NCBI Taxonomy" id="475299"/>
    <lineage>
        <taxon>Bacteria</taxon>
        <taxon>Pseudomonadati</taxon>
        <taxon>Bacteroidota</taxon>
        <taxon>Cytophagia</taxon>
        <taxon>Cytophagales</taxon>
        <taxon>Cyclobacteriaceae</taxon>
        <taxon>Algoriphagus</taxon>
    </lineage>
</organism>
<keyword evidence="1" id="KW-0472">Membrane</keyword>
<dbReference type="AlphaFoldDB" id="A0A326RX67"/>